<dbReference type="Pfam" id="PF00076">
    <property type="entry name" value="RRM_1"/>
    <property type="match status" value="1"/>
</dbReference>
<evidence type="ECO:0000256" key="3">
    <source>
        <dbReference type="ARBA" id="ARBA00022884"/>
    </source>
</evidence>
<comment type="caution">
    <text evidence="9">The sequence shown here is derived from an EMBL/GenBank/DDBJ whole genome shotgun (WGS) entry which is preliminary data.</text>
</comment>
<dbReference type="SMART" id="SM00360">
    <property type="entry name" value="RRM"/>
    <property type="match status" value="1"/>
</dbReference>
<dbReference type="InterPro" id="IPR000504">
    <property type="entry name" value="RRM_dom"/>
</dbReference>
<dbReference type="PANTHER" id="PTHR15481">
    <property type="entry name" value="RIBONUCLEIC ACID BINDING PROTEIN S1"/>
    <property type="match status" value="1"/>
</dbReference>
<dbReference type="InterPro" id="IPR034201">
    <property type="entry name" value="RNPS1_RRM"/>
</dbReference>
<reference evidence="9 10" key="1">
    <citation type="submission" date="2023-09" db="EMBL/GenBank/DDBJ databases">
        <title>Genomes of two closely related lineages of the louse Polyplax serrata with different host specificities.</title>
        <authorList>
            <person name="Martinu J."/>
            <person name="Tarabai H."/>
            <person name="Stefka J."/>
            <person name="Hypsa V."/>
        </authorList>
    </citation>
    <scope>NUCLEOTIDE SEQUENCE [LARGE SCALE GENOMIC DNA]</scope>
    <source>
        <strain evidence="9">98ZLc_SE</strain>
    </source>
</reference>
<proteinExistence type="predicted"/>
<keyword evidence="3 6" id="KW-0694">RNA-binding</keyword>
<gene>
    <name evidence="9" type="ORF">RUM44_008260</name>
</gene>
<evidence type="ECO:0000256" key="2">
    <source>
        <dbReference type="ARBA" id="ARBA00022664"/>
    </source>
</evidence>
<accession>A0ABR1B7X3</accession>
<sequence length="309" mass="36095">MFHPGAVREVQAIRTAVRPAAQVPVLDLVLLHLVRVRRVLVRLPKHVQKGSKYRFLYTNLMKLSKIIVIDLSTTRPIEPSRSSPEKKKIEKPKEKEKDERDKDVKDKDKDKDRRKPDKDKERERDKDKDRDKDKAKGRGKSRSPSLRRKRKDRDVTPRPTRIHIGHLTRNVTKDHIVEIFSVYGTIRSVDFQMDRFHQHNRGFVYIDFETADEAENAMKHMDGGQIDGQEITAAPVLLPKPRPLPMRRSPPMMRGPPPLRGWRRTPPRYKTVPETFTDDEPRKKTITPEKTFAFQKSSPKEALLAIKFE</sequence>
<evidence type="ECO:0000313" key="10">
    <source>
        <dbReference type="Proteomes" id="UP001359485"/>
    </source>
</evidence>
<dbReference type="EMBL" id="JAWJWF010000002">
    <property type="protein sequence ID" value="KAK6637838.1"/>
    <property type="molecule type" value="Genomic_DNA"/>
</dbReference>
<keyword evidence="5" id="KW-0539">Nucleus</keyword>
<keyword evidence="2" id="KW-0507">mRNA processing</keyword>
<keyword evidence="4" id="KW-0508">mRNA splicing</keyword>
<keyword evidence="10" id="KW-1185">Reference proteome</keyword>
<dbReference type="InterPro" id="IPR012677">
    <property type="entry name" value="Nucleotide-bd_a/b_plait_sf"/>
</dbReference>
<evidence type="ECO:0000259" key="8">
    <source>
        <dbReference type="PROSITE" id="PS50102"/>
    </source>
</evidence>
<evidence type="ECO:0000313" key="9">
    <source>
        <dbReference type="EMBL" id="KAK6637838.1"/>
    </source>
</evidence>
<organism evidence="9 10">
    <name type="scientific">Polyplax serrata</name>
    <name type="common">Common mouse louse</name>
    <dbReference type="NCBI Taxonomy" id="468196"/>
    <lineage>
        <taxon>Eukaryota</taxon>
        <taxon>Metazoa</taxon>
        <taxon>Ecdysozoa</taxon>
        <taxon>Arthropoda</taxon>
        <taxon>Hexapoda</taxon>
        <taxon>Insecta</taxon>
        <taxon>Pterygota</taxon>
        <taxon>Neoptera</taxon>
        <taxon>Paraneoptera</taxon>
        <taxon>Psocodea</taxon>
        <taxon>Troctomorpha</taxon>
        <taxon>Phthiraptera</taxon>
        <taxon>Anoplura</taxon>
        <taxon>Polyplacidae</taxon>
        <taxon>Polyplax</taxon>
    </lineage>
</organism>
<evidence type="ECO:0000256" key="5">
    <source>
        <dbReference type="ARBA" id="ARBA00023242"/>
    </source>
</evidence>
<dbReference type="InterPro" id="IPR035979">
    <property type="entry name" value="RBD_domain_sf"/>
</dbReference>
<feature type="compositionally biased region" description="Basic and acidic residues" evidence="7">
    <location>
        <begin position="83"/>
        <end position="136"/>
    </location>
</feature>
<evidence type="ECO:0000256" key="7">
    <source>
        <dbReference type="SAM" id="MobiDB-lite"/>
    </source>
</evidence>
<dbReference type="Proteomes" id="UP001359485">
    <property type="component" value="Unassembled WGS sequence"/>
</dbReference>
<feature type="compositionally biased region" description="Basic residues" evidence="7">
    <location>
        <begin position="137"/>
        <end position="151"/>
    </location>
</feature>
<name>A0ABR1B7X3_POLSC</name>
<feature type="region of interest" description="Disordered" evidence="7">
    <location>
        <begin position="239"/>
        <end position="289"/>
    </location>
</feature>
<dbReference type="PANTHER" id="PTHR15481:SF0">
    <property type="entry name" value="LD23870P-RELATED"/>
    <property type="match status" value="1"/>
</dbReference>
<dbReference type="SUPFAM" id="SSF54928">
    <property type="entry name" value="RNA-binding domain, RBD"/>
    <property type="match status" value="1"/>
</dbReference>
<evidence type="ECO:0000256" key="1">
    <source>
        <dbReference type="ARBA" id="ARBA00004123"/>
    </source>
</evidence>
<feature type="domain" description="RRM" evidence="8">
    <location>
        <begin position="160"/>
        <end position="231"/>
    </location>
</feature>
<protein>
    <recommendedName>
        <fullName evidence="8">RRM domain-containing protein</fullName>
    </recommendedName>
</protein>
<evidence type="ECO:0000256" key="6">
    <source>
        <dbReference type="PROSITE-ProRule" id="PRU00176"/>
    </source>
</evidence>
<dbReference type="PROSITE" id="PS50102">
    <property type="entry name" value="RRM"/>
    <property type="match status" value="1"/>
</dbReference>
<comment type="subcellular location">
    <subcellularLocation>
        <location evidence="1">Nucleus</location>
    </subcellularLocation>
</comment>
<dbReference type="CDD" id="cd12365">
    <property type="entry name" value="RRM_RNPS1"/>
    <property type="match status" value="1"/>
</dbReference>
<dbReference type="Gene3D" id="3.30.70.330">
    <property type="match status" value="1"/>
</dbReference>
<evidence type="ECO:0000256" key="4">
    <source>
        <dbReference type="ARBA" id="ARBA00023187"/>
    </source>
</evidence>
<feature type="region of interest" description="Disordered" evidence="7">
    <location>
        <begin position="76"/>
        <end position="164"/>
    </location>
</feature>